<dbReference type="PANTHER" id="PTHR42939:SF3">
    <property type="entry name" value="ABC TRANSPORTER ATP-BINDING COMPONENT"/>
    <property type="match status" value="1"/>
</dbReference>
<dbReference type="SMART" id="SM00382">
    <property type="entry name" value="AAA"/>
    <property type="match status" value="1"/>
</dbReference>
<gene>
    <name evidence="5" type="ORF">FNY66_14610</name>
</gene>
<dbReference type="PANTHER" id="PTHR42939">
    <property type="entry name" value="ABC TRANSPORTER ATP-BINDING PROTEIN ALBC-RELATED"/>
    <property type="match status" value="1"/>
</dbReference>
<evidence type="ECO:0000259" key="4">
    <source>
        <dbReference type="PROSITE" id="PS50893"/>
    </source>
</evidence>
<dbReference type="SUPFAM" id="SSF52540">
    <property type="entry name" value="P-loop containing nucleoside triphosphate hydrolases"/>
    <property type="match status" value="1"/>
</dbReference>
<protein>
    <submittedName>
        <fullName evidence="5">ABC transporter ATP-binding protein</fullName>
    </submittedName>
</protein>
<dbReference type="RefSeq" id="WP_150311619.1">
    <property type="nucleotide sequence ID" value="NZ_VMSO01000035.1"/>
</dbReference>
<dbReference type="PROSITE" id="PS50893">
    <property type="entry name" value="ABC_TRANSPORTER_2"/>
    <property type="match status" value="1"/>
</dbReference>
<evidence type="ECO:0000313" key="5">
    <source>
        <dbReference type="EMBL" id="KAA8500241.1"/>
    </source>
</evidence>
<dbReference type="Gene3D" id="3.40.50.300">
    <property type="entry name" value="P-loop containing nucleotide triphosphate hydrolases"/>
    <property type="match status" value="1"/>
</dbReference>
<dbReference type="GO" id="GO:0005524">
    <property type="term" value="F:ATP binding"/>
    <property type="evidence" value="ECO:0007669"/>
    <property type="project" value="UniProtKB-KW"/>
</dbReference>
<dbReference type="InterPro" id="IPR027417">
    <property type="entry name" value="P-loop_NTPase"/>
</dbReference>
<sequence length="283" mass="31935">MLEINGLVKKYKDFILNCTMKVERGCITGLVGENGAGKSTTFKAALGLISYDSGDITLMGKEPSELKEEDKSRIGVTLAESGFSGYLKVKDIIPVMSAMYPEFDRSRFESLCRKFGVPQDKYIKEFSTGMKAKLKVLVAVTHSADFLLLDEPTTGLDVMAREGILNLLREYMEEDENRSILISSHISTDLEGLCDDLYLIHEGQIILHEEMDTLLNEYGLIKADDVQYGKLDKEHILSVRRTTYGYDCLTDQRQYYRENYPDIVVENGSLDEVITMMTGGKRL</sequence>
<keyword evidence="6" id="KW-1185">Reference proteome</keyword>
<evidence type="ECO:0000256" key="3">
    <source>
        <dbReference type="ARBA" id="ARBA00022840"/>
    </source>
</evidence>
<dbReference type="GO" id="GO:0016887">
    <property type="term" value="F:ATP hydrolysis activity"/>
    <property type="evidence" value="ECO:0007669"/>
    <property type="project" value="InterPro"/>
</dbReference>
<dbReference type="InterPro" id="IPR003593">
    <property type="entry name" value="AAA+_ATPase"/>
</dbReference>
<dbReference type="Proteomes" id="UP000322025">
    <property type="component" value="Unassembled WGS sequence"/>
</dbReference>
<dbReference type="AlphaFoldDB" id="A0A5M9HXS7"/>
<comment type="caution">
    <text evidence="5">The sequence shown here is derived from an EMBL/GenBank/DDBJ whole genome shotgun (WGS) entry which is preliminary data.</text>
</comment>
<keyword evidence="1" id="KW-0813">Transport</keyword>
<dbReference type="CDD" id="cd03230">
    <property type="entry name" value="ABC_DR_subfamily_A"/>
    <property type="match status" value="1"/>
</dbReference>
<evidence type="ECO:0000256" key="1">
    <source>
        <dbReference type="ARBA" id="ARBA00022448"/>
    </source>
</evidence>
<evidence type="ECO:0000313" key="6">
    <source>
        <dbReference type="Proteomes" id="UP000322025"/>
    </source>
</evidence>
<reference evidence="5" key="1">
    <citation type="submission" date="2019-07" db="EMBL/GenBank/DDBJ databases">
        <authorList>
            <person name="Wongkuna S."/>
            <person name="Scaria J."/>
        </authorList>
    </citation>
    <scope>NUCLEOTIDE SEQUENCE [LARGE SCALE GENOMIC DNA]</scope>
    <source>
        <strain evidence="5">SW178</strain>
    </source>
</reference>
<dbReference type="InterPro" id="IPR003439">
    <property type="entry name" value="ABC_transporter-like_ATP-bd"/>
</dbReference>
<proteinExistence type="predicted"/>
<keyword evidence="3 5" id="KW-0067">ATP-binding</keyword>
<name>A0A5M9HXS7_9FIRM</name>
<evidence type="ECO:0000256" key="2">
    <source>
        <dbReference type="ARBA" id="ARBA00022741"/>
    </source>
</evidence>
<dbReference type="InterPro" id="IPR051782">
    <property type="entry name" value="ABC_Transporter_VariousFunc"/>
</dbReference>
<dbReference type="OrthoDB" id="9804819at2"/>
<organism evidence="5 6">
    <name type="scientific">Mediterraneibacter catenae</name>
    <dbReference type="NCBI Taxonomy" id="2594882"/>
    <lineage>
        <taxon>Bacteria</taxon>
        <taxon>Bacillati</taxon>
        <taxon>Bacillota</taxon>
        <taxon>Clostridia</taxon>
        <taxon>Lachnospirales</taxon>
        <taxon>Lachnospiraceae</taxon>
        <taxon>Mediterraneibacter</taxon>
    </lineage>
</organism>
<feature type="domain" description="ABC transporter" evidence="4">
    <location>
        <begin position="2"/>
        <end position="227"/>
    </location>
</feature>
<dbReference type="EMBL" id="VMSO01000035">
    <property type="protein sequence ID" value="KAA8500241.1"/>
    <property type="molecule type" value="Genomic_DNA"/>
</dbReference>
<accession>A0A5M9HXS7</accession>
<keyword evidence="2" id="KW-0547">Nucleotide-binding</keyword>
<dbReference type="Pfam" id="PF00005">
    <property type="entry name" value="ABC_tran"/>
    <property type="match status" value="1"/>
</dbReference>